<dbReference type="SUPFAM" id="SSF52540">
    <property type="entry name" value="P-loop containing nucleoside triphosphate hydrolases"/>
    <property type="match status" value="1"/>
</dbReference>
<dbReference type="RefSeq" id="WP_210802645.1">
    <property type="nucleotide sequence ID" value="NZ_JAGQDE010000011.1"/>
</dbReference>
<gene>
    <name evidence="1" type="ORF">KAK06_13515</name>
</gene>
<organism evidence="1 2">
    <name type="scientific">Ideonella aquatica</name>
    <dbReference type="NCBI Taxonomy" id="2824119"/>
    <lineage>
        <taxon>Bacteria</taxon>
        <taxon>Pseudomonadati</taxon>
        <taxon>Pseudomonadota</taxon>
        <taxon>Betaproteobacteria</taxon>
        <taxon>Burkholderiales</taxon>
        <taxon>Sphaerotilaceae</taxon>
        <taxon>Ideonella</taxon>
    </lineage>
</organism>
<keyword evidence="2" id="KW-1185">Reference proteome</keyword>
<evidence type="ECO:0000313" key="1">
    <source>
        <dbReference type="EMBL" id="MBQ0959966.1"/>
    </source>
</evidence>
<name>A0A941BGM1_9BURK</name>
<dbReference type="InterPro" id="IPR027417">
    <property type="entry name" value="P-loop_NTPase"/>
</dbReference>
<evidence type="ECO:0000313" key="2">
    <source>
        <dbReference type="Proteomes" id="UP000678374"/>
    </source>
</evidence>
<dbReference type="Gene3D" id="2.60.40.10">
    <property type="entry name" value="Immunoglobulins"/>
    <property type="match status" value="1"/>
</dbReference>
<reference evidence="1" key="1">
    <citation type="submission" date="2021-04" db="EMBL/GenBank/DDBJ databases">
        <title>The genome sequence of Ideonella sp. 4Y11.</title>
        <authorList>
            <person name="Liu Y."/>
        </authorList>
    </citation>
    <scope>NUCLEOTIDE SEQUENCE</scope>
    <source>
        <strain evidence="1">4Y11</strain>
    </source>
</reference>
<protein>
    <submittedName>
        <fullName evidence="1">Uncharacterized protein</fullName>
    </submittedName>
</protein>
<proteinExistence type="predicted"/>
<dbReference type="InterPro" id="IPR013783">
    <property type="entry name" value="Ig-like_fold"/>
</dbReference>
<comment type="caution">
    <text evidence="1">The sequence shown here is derived from an EMBL/GenBank/DDBJ whole genome shotgun (WGS) entry which is preliminary data.</text>
</comment>
<sequence>MTAKPFDTAILHFGIDKTGSTAIQDVCNQARAELASRCSLVYPPGSWHAQLGSYFSSSPASYALNLEMGRTDETAIRAADEIYLREQTEWIRAQPPARQLLFSYEGFIGLSQPELAAMRAYCEGFAHRVKVLVYVRPPLSYAVSAMSQRVKMGRPAWAPDEERPIYRFKERFNNLVNAFGREALEVRLFTRQALTEGDVVIDFFHALGLDLAQARALAQRQRSANESLSAHGLAFGMALREHLAALGIRMSQADFNNHHGSQLNRLTGEPIKLSAEQIEYVLTEFKPHAEVLRDEFGIVFDEVPERYLRQAGPQDEDATRFAREAALLYLEATLGPLRLESAQGHMVWDTPPTTMRAGQVERLRVTLQQQSPQWWRGTPQMPLRLCYHWLHADRRMAHFEGRRTPLPVQLVHPGQRIPADIEVLAPAEPGRYILQITGLQEGWCWFEQKGFTPLECPVDVTQNTASNP</sequence>
<accession>A0A941BGM1</accession>
<dbReference type="AlphaFoldDB" id="A0A941BGM1"/>
<dbReference type="Proteomes" id="UP000678374">
    <property type="component" value="Unassembled WGS sequence"/>
</dbReference>
<dbReference type="EMBL" id="JAGQDE010000011">
    <property type="protein sequence ID" value="MBQ0959966.1"/>
    <property type="molecule type" value="Genomic_DNA"/>
</dbReference>